<reference evidence="6" key="2">
    <citation type="submission" date="2021-01" db="EMBL/GenBank/DDBJ databases">
        <authorList>
            <person name="Mieszkin S."/>
            <person name="Pouder E."/>
            <person name="Alain K."/>
        </authorList>
    </citation>
    <scope>NUCLEOTIDE SEQUENCE</scope>
    <source>
        <strain evidence="6">HW T2.11</strain>
    </source>
</reference>
<dbReference type="InterPro" id="IPR001647">
    <property type="entry name" value="HTH_TetR"/>
</dbReference>
<dbReference type="Pfam" id="PF00440">
    <property type="entry name" value="TetR_N"/>
    <property type="match status" value="1"/>
</dbReference>
<gene>
    <name evidence="6" type="ORF">ASILVAE211_18060</name>
</gene>
<dbReference type="InterPro" id="IPR011075">
    <property type="entry name" value="TetR_C"/>
</dbReference>
<keyword evidence="7" id="KW-1185">Reference proteome</keyword>
<keyword evidence="2 4" id="KW-0238">DNA-binding</keyword>
<dbReference type="PANTHER" id="PTHR47506:SF7">
    <property type="entry name" value="TRANSCRIPTIONAL REGULATORY PROTEIN"/>
    <property type="match status" value="1"/>
</dbReference>
<keyword evidence="3" id="KW-0804">Transcription</keyword>
<evidence type="ECO:0000259" key="5">
    <source>
        <dbReference type="PROSITE" id="PS50977"/>
    </source>
</evidence>
<dbReference type="AlphaFoldDB" id="A0A963YU43"/>
<proteinExistence type="predicted"/>
<dbReference type="SUPFAM" id="SSF46689">
    <property type="entry name" value="Homeodomain-like"/>
    <property type="match status" value="1"/>
</dbReference>
<dbReference type="Proteomes" id="UP000708298">
    <property type="component" value="Unassembled WGS sequence"/>
</dbReference>
<evidence type="ECO:0000256" key="3">
    <source>
        <dbReference type="ARBA" id="ARBA00023163"/>
    </source>
</evidence>
<reference evidence="6" key="1">
    <citation type="journal article" date="2021" name="Microorganisms">
        <title>Acidisoma silvae sp. nov. and Acidisomacellulosilytica sp. nov., Two Acidophilic Bacteria Isolated from Decaying Wood, Hydrolyzing Cellulose and Producing Poly-3-hydroxybutyrate.</title>
        <authorList>
            <person name="Mieszkin S."/>
            <person name="Pouder E."/>
            <person name="Uroz S."/>
            <person name="Simon-Colin C."/>
            <person name="Alain K."/>
        </authorList>
    </citation>
    <scope>NUCLEOTIDE SEQUENCE</scope>
    <source>
        <strain evidence="6">HW T2.11</strain>
    </source>
</reference>
<comment type="caution">
    <text evidence="6">The sequence shown here is derived from an EMBL/GenBank/DDBJ whole genome shotgun (WGS) entry which is preliminary data.</text>
</comment>
<dbReference type="InterPro" id="IPR009057">
    <property type="entry name" value="Homeodomain-like_sf"/>
</dbReference>
<dbReference type="Gene3D" id="1.10.10.60">
    <property type="entry name" value="Homeodomain-like"/>
    <property type="match status" value="1"/>
</dbReference>
<keyword evidence="1" id="KW-0805">Transcription regulation</keyword>
<dbReference type="InterPro" id="IPR036271">
    <property type="entry name" value="Tet_transcr_reg_TetR-rel_C_sf"/>
</dbReference>
<protein>
    <submittedName>
        <fullName evidence="6">TetR/AcrR family transcriptional regulator</fullName>
    </submittedName>
</protein>
<dbReference type="SUPFAM" id="SSF48498">
    <property type="entry name" value="Tetracyclin repressor-like, C-terminal domain"/>
    <property type="match status" value="1"/>
</dbReference>
<accession>A0A963YU43</accession>
<dbReference type="Pfam" id="PF16925">
    <property type="entry name" value="TetR_C_13"/>
    <property type="match status" value="1"/>
</dbReference>
<name>A0A963YU43_9PROT</name>
<dbReference type="GO" id="GO:0003677">
    <property type="term" value="F:DNA binding"/>
    <property type="evidence" value="ECO:0007669"/>
    <property type="project" value="UniProtKB-UniRule"/>
</dbReference>
<evidence type="ECO:0000256" key="2">
    <source>
        <dbReference type="ARBA" id="ARBA00023125"/>
    </source>
</evidence>
<dbReference type="Gene3D" id="1.10.357.10">
    <property type="entry name" value="Tetracycline Repressor, domain 2"/>
    <property type="match status" value="1"/>
</dbReference>
<organism evidence="6 7">
    <name type="scientific">Acidisoma silvae</name>
    <dbReference type="NCBI Taxonomy" id="2802396"/>
    <lineage>
        <taxon>Bacteria</taxon>
        <taxon>Pseudomonadati</taxon>
        <taxon>Pseudomonadota</taxon>
        <taxon>Alphaproteobacteria</taxon>
        <taxon>Acetobacterales</taxon>
        <taxon>Acidocellaceae</taxon>
        <taxon>Acidisoma</taxon>
    </lineage>
</organism>
<sequence>MGRSQAAKAETHDRIVQIASERLRANGLDGVSVADLMKEAGLTVGGFYKHFATREDLVAEAVTVGQGNWQKRIANAASEADKPQIGELIERYLSPAHRDAPAGGCLAAALAAEIARSGVQTRASFTEGLTKSFDLLVERLQAADMAGDDMALRARAITIYSALIGAISLARAVSDPALSTEIMESAAAQIKALAAA</sequence>
<dbReference type="RefSeq" id="WP_227322761.1">
    <property type="nucleotide sequence ID" value="NZ_JAESVB010000010.1"/>
</dbReference>
<dbReference type="EMBL" id="JAESVB010000010">
    <property type="protein sequence ID" value="MCB8877105.1"/>
    <property type="molecule type" value="Genomic_DNA"/>
</dbReference>
<evidence type="ECO:0000256" key="1">
    <source>
        <dbReference type="ARBA" id="ARBA00023015"/>
    </source>
</evidence>
<evidence type="ECO:0000313" key="6">
    <source>
        <dbReference type="EMBL" id="MCB8877105.1"/>
    </source>
</evidence>
<feature type="domain" description="HTH tetR-type" evidence="5">
    <location>
        <begin position="9"/>
        <end position="69"/>
    </location>
</feature>
<evidence type="ECO:0000313" key="7">
    <source>
        <dbReference type="Proteomes" id="UP000708298"/>
    </source>
</evidence>
<dbReference type="PANTHER" id="PTHR47506">
    <property type="entry name" value="TRANSCRIPTIONAL REGULATORY PROTEIN"/>
    <property type="match status" value="1"/>
</dbReference>
<dbReference type="PROSITE" id="PS50977">
    <property type="entry name" value="HTH_TETR_2"/>
    <property type="match status" value="1"/>
</dbReference>
<feature type="DNA-binding region" description="H-T-H motif" evidence="4">
    <location>
        <begin position="32"/>
        <end position="51"/>
    </location>
</feature>
<evidence type="ECO:0000256" key="4">
    <source>
        <dbReference type="PROSITE-ProRule" id="PRU00335"/>
    </source>
</evidence>